<feature type="coiled-coil region" evidence="1">
    <location>
        <begin position="85"/>
        <end position="119"/>
    </location>
</feature>
<evidence type="ECO:0000256" key="1">
    <source>
        <dbReference type="SAM" id="Coils"/>
    </source>
</evidence>
<dbReference type="InterPro" id="IPR007813">
    <property type="entry name" value="PilN"/>
</dbReference>
<feature type="compositionally biased region" description="Basic and acidic residues" evidence="2">
    <location>
        <begin position="219"/>
        <end position="230"/>
    </location>
</feature>
<evidence type="ECO:0008006" key="6">
    <source>
        <dbReference type="Google" id="ProtNLM"/>
    </source>
</evidence>
<name>A0A345CX60_9GAMM</name>
<dbReference type="PANTHER" id="PTHR40278:SF1">
    <property type="entry name" value="DNA UTILIZATION PROTEIN HOFN"/>
    <property type="match status" value="1"/>
</dbReference>
<keyword evidence="3" id="KW-0472">Membrane</keyword>
<feature type="transmembrane region" description="Helical" evidence="3">
    <location>
        <begin position="54"/>
        <end position="76"/>
    </location>
</feature>
<gene>
    <name evidence="4" type="ORF">AV903_21725</name>
</gene>
<feature type="region of interest" description="Disordered" evidence="2">
    <location>
        <begin position="211"/>
        <end position="230"/>
    </location>
</feature>
<dbReference type="EMBL" id="CP013970">
    <property type="protein sequence ID" value="AXF78027.1"/>
    <property type="molecule type" value="Genomic_DNA"/>
</dbReference>
<keyword evidence="3" id="KW-0812">Transmembrane</keyword>
<sequence length="230" mass="25584">MVKSLPGACPPATSIAHDAGCIFRCGRTGVAPGGCLMVWVNFLPWRDRLLRARLYRWSLAGLILLVVFLIAVLLIAGRGKLNVQLAQVIQRQQEAGQQLDALKDKIKRLARQRASLDQELTLRQQQQQLIASWADFATELAKMLPETVWLSELNKTPQHLTLTGFGLSMADVQSLRQQLLQMPLFSAVRTGKLNRDPRGLIQFSLQVELKPGKGSFSGKETEKNGRSNES</sequence>
<evidence type="ECO:0000256" key="2">
    <source>
        <dbReference type="SAM" id="MobiDB-lite"/>
    </source>
</evidence>
<dbReference type="Pfam" id="PF05137">
    <property type="entry name" value="PilN"/>
    <property type="match status" value="1"/>
</dbReference>
<accession>A0A345CX60</accession>
<keyword evidence="1" id="KW-0175">Coiled coil</keyword>
<protein>
    <recommendedName>
        <fullName evidence="6">Fimbrial assembly protein</fullName>
    </recommendedName>
</protein>
<proteinExistence type="predicted"/>
<keyword evidence="3" id="KW-1133">Transmembrane helix</keyword>
<evidence type="ECO:0000256" key="3">
    <source>
        <dbReference type="SAM" id="Phobius"/>
    </source>
</evidence>
<dbReference type="AlphaFoldDB" id="A0A345CX60"/>
<reference evidence="4 5" key="1">
    <citation type="submission" date="2016-01" db="EMBL/GenBank/DDBJ databases">
        <authorList>
            <person name="Oliw E.H."/>
        </authorList>
    </citation>
    <scope>NUCLEOTIDE SEQUENCE [LARGE SCALE GENOMIC DNA]</scope>
    <source>
        <strain evidence="4 5">MDcuke</strain>
    </source>
</reference>
<dbReference type="InterPro" id="IPR052534">
    <property type="entry name" value="Extracell_DNA_Util/SecSys_Comp"/>
</dbReference>
<evidence type="ECO:0000313" key="5">
    <source>
        <dbReference type="Proteomes" id="UP000264980"/>
    </source>
</evidence>
<organism evidence="4 5">
    <name type="scientific">Erwinia tracheiphila</name>
    <dbReference type="NCBI Taxonomy" id="65700"/>
    <lineage>
        <taxon>Bacteria</taxon>
        <taxon>Pseudomonadati</taxon>
        <taxon>Pseudomonadota</taxon>
        <taxon>Gammaproteobacteria</taxon>
        <taxon>Enterobacterales</taxon>
        <taxon>Erwiniaceae</taxon>
        <taxon>Erwinia</taxon>
    </lineage>
</organism>
<evidence type="ECO:0000313" key="4">
    <source>
        <dbReference type="EMBL" id="AXF78027.1"/>
    </source>
</evidence>
<dbReference type="Proteomes" id="UP000264980">
    <property type="component" value="Chromosome"/>
</dbReference>
<dbReference type="PANTHER" id="PTHR40278">
    <property type="entry name" value="DNA UTILIZATION PROTEIN HOFN"/>
    <property type="match status" value="1"/>
</dbReference>